<dbReference type="AlphaFoldDB" id="A0A0G2H2E2"/>
<evidence type="ECO:0000313" key="1">
    <source>
        <dbReference type="EMBL" id="KKY29473.1"/>
    </source>
</evidence>
<proteinExistence type="predicted"/>
<protein>
    <submittedName>
        <fullName evidence="1">Uncharacterized protein</fullName>
    </submittedName>
</protein>
<name>A0A0G2H2E2_9PEZI</name>
<reference evidence="1 2" key="1">
    <citation type="submission" date="2015-05" db="EMBL/GenBank/DDBJ databases">
        <title>Distinctive expansion of gene families associated with plant cell wall degradation and secondary metabolism in the genomes of grapevine trunk pathogens.</title>
        <authorList>
            <person name="Lawrence D.P."/>
            <person name="Travadon R."/>
            <person name="Rolshausen P.E."/>
            <person name="Baumgartner K."/>
        </authorList>
    </citation>
    <scope>NUCLEOTIDE SEQUENCE [LARGE SCALE GENOMIC DNA]</scope>
    <source>
        <strain evidence="1">DA912</strain>
    </source>
</reference>
<dbReference type="EMBL" id="LCUC01000753">
    <property type="protein sequence ID" value="KKY29473.1"/>
    <property type="molecule type" value="Genomic_DNA"/>
</dbReference>
<gene>
    <name evidence="1" type="ORF">UCDDA912_g10601</name>
</gene>
<dbReference type="Proteomes" id="UP000034680">
    <property type="component" value="Unassembled WGS sequence"/>
</dbReference>
<organism evidence="1 2">
    <name type="scientific">Diaporthe ampelina</name>
    <dbReference type="NCBI Taxonomy" id="1214573"/>
    <lineage>
        <taxon>Eukaryota</taxon>
        <taxon>Fungi</taxon>
        <taxon>Dikarya</taxon>
        <taxon>Ascomycota</taxon>
        <taxon>Pezizomycotina</taxon>
        <taxon>Sordariomycetes</taxon>
        <taxon>Sordariomycetidae</taxon>
        <taxon>Diaporthales</taxon>
        <taxon>Diaporthaceae</taxon>
        <taxon>Diaporthe</taxon>
    </lineage>
</organism>
<accession>A0A0G2H2E2</accession>
<evidence type="ECO:0000313" key="2">
    <source>
        <dbReference type="Proteomes" id="UP000034680"/>
    </source>
</evidence>
<keyword evidence="2" id="KW-1185">Reference proteome</keyword>
<reference evidence="1 2" key="2">
    <citation type="submission" date="2015-05" db="EMBL/GenBank/DDBJ databases">
        <authorList>
            <person name="Morales-Cruz A."/>
            <person name="Amrine K.C."/>
            <person name="Cantu D."/>
        </authorList>
    </citation>
    <scope>NUCLEOTIDE SEQUENCE [LARGE SCALE GENOMIC DNA]</scope>
    <source>
        <strain evidence="1">DA912</strain>
    </source>
</reference>
<comment type="caution">
    <text evidence="1">The sequence shown here is derived from an EMBL/GenBank/DDBJ whole genome shotgun (WGS) entry which is preliminary data.</text>
</comment>
<sequence length="154" mass="16298">MSVSAAASLLKFSDWSQYPSAQLAKKLEGLGVAPRPGKPRRQAQLNLWEMGRAWIPSSPDPPLTTAAAAEDRLVQLYGLRASEARDLATKYGITSAAEAGHTRLFELIKLIFVYEFIVARPANLAKMQAPSIKAGPCSTSSAVAAAAAANATAE</sequence>
<dbReference type="OrthoDB" id="10475831at2759"/>